<dbReference type="Proteomes" id="UP000467105">
    <property type="component" value="Chromosome"/>
</dbReference>
<evidence type="ECO:0000313" key="2">
    <source>
        <dbReference type="Proteomes" id="UP000467105"/>
    </source>
</evidence>
<dbReference type="Pfam" id="PF13827">
    <property type="entry name" value="DUF4189"/>
    <property type="match status" value="1"/>
</dbReference>
<accession>A0A7I7YX06</accession>
<gene>
    <name evidence="1" type="ORF">MPRM_25520</name>
</gene>
<dbReference type="RefSeq" id="WP_085267847.1">
    <property type="nucleotide sequence ID" value="NZ_AP022614.1"/>
</dbReference>
<keyword evidence="2" id="KW-1185">Reference proteome</keyword>
<dbReference type="OrthoDB" id="9962621at2"/>
<proteinExistence type="predicted"/>
<sequence length="139" mass="14343">MATHSQKPGIRWIVPWVAAGPLVLTNALALTAPAQAAATWMAGAVNVSSASNKTTEAFFYTNAYTESDAEQHAMANCRAKFPAGCQIAGSTTTCMAVAIGTGSEYAIAYAPTVQAAQVLAAMEIHSRASRTGGGSCSWE</sequence>
<name>A0A7I7YX06_9MYCO</name>
<organism evidence="1 2">
    <name type="scientific">Mycobacterium parmense</name>
    <dbReference type="NCBI Taxonomy" id="185642"/>
    <lineage>
        <taxon>Bacteria</taxon>
        <taxon>Bacillati</taxon>
        <taxon>Actinomycetota</taxon>
        <taxon>Actinomycetes</taxon>
        <taxon>Mycobacteriales</taxon>
        <taxon>Mycobacteriaceae</taxon>
        <taxon>Mycobacterium</taxon>
        <taxon>Mycobacterium simiae complex</taxon>
    </lineage>
</organism>
<dbReference type="InterPro" id="IPR025240">
    <property type="entry name" value="DUF4189"/>
</dbReference>
<dbReference type="EMBL" id="AP022614">
    <property type="protein sequence ID" value="BBZ45271.1"/>
    <property type="molecule type" value="Genomic_DNA"/>
</dbReference>
<reference evidence="1 2" key="1">
    <citation type="journal article" date="2019" name="Emerg. Microbes Infect.">
        <title>Comprehensive subspecies identification of 175 nontuberculous mycobacteria species based on 7547 genomic profiles.</title>
        <authorList>
            <person name="Matsumoto Y."/>
            <person name="Kinjo T."/>
            <person name="Motooka D."/>
            <person name="Nabeya D."/>
            <person name="Jung N."/>
            <person name="Uechi K."/>
            <person name="Horii T."/>
            <person name="Iida T."/>
            <person name="Fujita J."/>
            <person name="Nakamura S."/>
        </authorList>
    </citation>
    <scope>NUCLEOTIDE SEQUENCE [LARGE SCALE GENOMIC DNA]</scope>
    <source>
        <strain evidence="1 2">JCM 14742</strain>
    </source>
</reference>
<dbReference type="AlphaFoldDB" id="A0A7I7YX06"/>
<protein>
    <submittedName>
        <fullName evidence="1">Uncharacterized protein</fullName>
    </submittedName>
</protein>
<evidence type="ECO:0000313" key="1">
    <source>
        <dbReference type="EMBL" id="BBZ45271.1"/>
    </source>
</evidence>